<evidence type="ECO:0000313" key="2">
    <source>
        <dbReference type="Proteomes" id="UP001597299"/>
    </source>
</evidence>
<reference evidence="2" key="1">
    <citation type="journal article" date="2019" name="Int. J. Syst. Evol. Microbiol.">
        <title>The Global Catalogue of Microorganisms (GCM) 10K type strain sequencing project: providing services to taxonomists for standard genome sequencing and annotation.</title>
        <authorList>
            <consortium name="The Broad Institute Genomics Platform"/>
            <consortium name="The Broad Institute Genome Sequencing Center for Infectious Disease"/>
            <person name="Wu L."/>
            <person name="Ma J."/>
        </authorList>
    </citation>
    <scope>NUCLEOTIDE SEQUENCE [LARGE SCALE GENOMIC DNA]</scope>
    <source>
        <strain evidence="2">CCM 7435</strain>
    </source>
</reference>
<evidence type="ECO:0000313" key="1">
    <source>
        <dbReference type="EMBL" id="MFD2139922.1"/>
    </source>
</evidence>
<gene>
    <name evidence="1" type="ORF">ACFSNC_05905</name>
</gene>
<dbReference type="Proteomes" id="UP001597299">
    <property type="component" value="Unassembled WGS sequence"/>
</dbReference>
<keyword evidence="2" id="KW-1185">Reference proteome</keyword>
<dbReference type="SUPFAM" id="SSF51735">
    <property type="entry name" value="NAD(P)-binding Rossmann-fold domains"/>
    <property type="match status" value="1"/>
</dbReference>
<organism evidence="1 2">
    <name type="scientific">Ancylobacter oerskovii</name>
    <dbReference type="NCBI Taxonomy" id="459519"/>
    <lineage>
        <taxon>Bacteria</taxon>
        <taxon>Pseudomonadati</taxon>
        <taxon>Pseudomonadota</taxon>
        <taxon>Alphaproteobacteria</taxon>
        <taxon>Hyphomicrobiales</taxon>
        <taxon>Xanthobacteraceae</taxon>
        <taxon>Ancylobacter</taxon>
    </lineage>
</organism>
<evidence type="ECO:0008006" key="3">
    <source>
        <dbReference type="Google" id="ProtNLM"/>
    </source>
</evidence>
<dbReference type="EMBL" id="JBHUHD010000001">
    <property type="protein sequence ID" value="MFD2139922.1"/>
    <property type="molecule type" value="Genomic_DNA"/>
</dbReference>
<protein>
    <recommendedName>
        <fullName evidence="3">Saccharopine dehydrogenase</fullName>
    </recommendedName>
</protein>
<dbReference type="RefSeq" id="WP_378295811.1">
    <property type="nucleotide sequence ID" value="NZ_JBHUHD010000001.1"/>
</dbReference>
<dbReference type="InterPro" id="IPR036291">
    <property type="entry name" value="NAD(P)-bd_dom_sf"/>
</dbReference>
<comment type="caution">
    <text evidence="1">The sequence shown here is derived from an EMBL/GenBank/DDBJ whole genome shotgun (WGS) entry which is preliminary data.</text>
</comment>
<accession>A0ABW4YUT8</accession>
<proteinExistence type="predicted"/>
<name>A0ABW4YUT8_9HYPH</name>
<dbReference type="Gene3D" id="3.40.50.720">
    <property type="entry name" value="NAD(P)-binding Rossmann-like Domain"/>
    <property type="match status" value="1"/>
</dbReference>
<sequence length="362" mass="38695">MTNRNAQSCDILVVGTGYYAEIMLADLAATARTAITVVIGGRNVERMKWLVEACRARAVNFGSPASFSSVELDSTSSAALAEGIRRVKPRIVVQSASAQSPWKVDIADSEWSTLVAKAGFGLTLAFNSLLAFRTATALKQIGDGTIFVNTCYPDGVNQVLAQAGLPITTGVGNVGIFSSVIGGRLPFEQRRDLRVLAHHRHIVEWRKPGAERAGAPVRAWIGDTELSDIDDFTRDIRLPYRELNMISAANAVPVLLALAGEGARRAHVPGPHGKGGGYPVMVDPSGVRLDLPSSITEAEAVAWNRQFEEVDGVSIRDGRVIYADRVGSLLATYSPELAKGFAVTDVEEAAADLDVLRAKLTA</sequence>